<feature type="signal peptide" evidence="1">
    <location>
        <begin position="1"/>
        <end position="20"/>
    </location>
</feature>
<organism evidence="2 3">
    <name type="scientific">Tenacibaculum jejuense</name>
    <dbReference type="NCBI Taxonomy" id="584609"/>
    <lineage>
        <taxon>Bacteria</taxon>
        <taxon>Pseudomonadati</taxon>
        <taxon>Bacteroidota</taxon>
        <taxon>Flavobacteriia</taxon>
        <taxon>Flavobacteriales</taxon>
        <taxon>Flavobacteriaceae</taxon>
        <taxon>Tenacibaculum</taxon>
    </lineage>
</organism>
<evidence type="ECO:0000313" key="3">
    <source>
        <dbReference type="Proteomes" id="UP000215214"/>
    </source>
</evidence>
<gene>
    <name evidence="2" type="ORF">TJEJU_3453</name>
</gene>
<name>A0A238UD13_9FLAO</name>
<dbReference type="PROSITE" id="PS51257">
    <property type="entry name" value="PROKAR_LIPOPROTEIN"/>
    <property type="match status" value="1"/>
</dbReference>
<dbReference type="Proteomes" id="UP000215214">
    <property type="component" value="Chromosome TJEJU"/>
</dbReference>
<evidence type="ECO:0000256" key="1">
    <source>
        <dbReference type="SAM" id="SignalP"/>
    </source>
</evidence>
<sequence>MRLIFRVVLCSFLLMMSSCVEDVNFSQAEDLEITPVVLASLVNSTITQNELVFGGVEINRPIEQTSLFTIFNNEQTRDNLERIVLQFAINNQFNRGFRIEFFFLDGAGNETLSPITLNVNPNQSDFNQEEEIILANEPAFTNTRNVRTRIELLPSSDGSIIDVNVPTSLTFRSAGTLYFRVN</sequence>
<reference evidence="2 3" key="1">
    <citation type="submission" date="2017-07" db="EMBL/GenBank/DDBJ databases">
        <authorList>
            <person name="Sun Z.S."/>
            <person name="Albrecht U."/>
            <person name="Echele G."/>
            <person name="Lee C.C."/>
        </authorList>
    </citation>
    <scope>NUCLEOTIDE SEQUENCE [LARGE SCALE GENOMIC DNA]</scope>
    <source>
        <strain evidence="3">type strain: KCTC 22618</strain>
    </source>
</reference>
<keyword evidence="2" id="KW-0449">Lipoprotein</keyword>
<feature type="chain" id="PRO_5013008958" evidence="1">
    <location>
        <begin position="21"/>
        <end position="182"/>
    </location>
</feature>
<dbReference type="EMBL" id="LT899436">
    <property type="protein sequence ID" value="SNR17097.1"/>
    <property type="molecule type" value="Genomic_DNA"/>
</dbReference>
<dbReference type="OrthoDB" id="1448832at2"/>
<dbReference type="KEGG" id="tje:TJEJU_3453"/>
<protein>
    <submittedName>
        <fullName evidence="2">Probable lipoprotein</fullName>
    </submittedName>
</protein>
<dbReference type="RefSeq" id="WP_157730265.1">
    <property type="nucleotide sequence ID" value="NZ_LT899436.1"/>
</dbReference>
<dbReference type="AlphaFoldDB" id="A0A238UD13"/>
<keyword evidence="1" id="KW-0732">Signal</keyword>
<proteinExistence type="predicted"/>
<evidence type="ECO:0000313" key="2">
    <source>
        <dbReference type="EMBL" id="SNR17097.1"/>
    </source>
</evidence>
<accession>A0A238UD13</accession>
<keyword evidence="3" id="KW-1185">Reference proteome</keyword>